<dbReference type="PANTHER" id="PTHR41775">
    <property type="entry name" value="SECRETED PROTEIN-RELATED"/>
    <property type="match status" value="1"/>
</dbReference>
<dbReference type="OrthoDB" id="9813478at2"/>
<sequence length="704" mass="78303">MKKISLILPLFFIYVLAFSIPAQRGIWRMATLPDGTTIRLELQGDENLHYWRAADGKCYELNENDMATPLPDIKVLQQEAQTRVAAQNIRRQMRRKNLPAARKAYTGKKKGLIIMVEFSDKKFNVKHTKQLVTRMANEEGFTHSYGFKGSIHDYFKDQSNGAFDLTFDVVGPVKLRNKMSYYGRDLGFQSGNDARSGEMVAEACQMIKDSVNFVDYDWDNDGEVDQVYVMYAGYGQASGGTSDTIWPHEWQLSSSDYRGTLELDGVKIDIYACSNELDERSRLAGIGTACHEFTHCLGFPDMYDTSGNGAFGMHSWDLMDYGSYNDKGYTPAGYTGYEKIEAGWLTPVVLRTDTLVERLLPLSENGTAFLVYNDNAPNEYYILENRKKTHWDAALPGEGLLILHVDYNAVRWRRNTVNTTPDHQRCSIFHADNSDGISLVDLAGDPFPFKDNDSLTLTSLPRASVFNANTDGSENMNKSILNIRRNADGDISFRFRVDPPFVVKGDTLFYESFDRCNGTGGNDNLWGGALLGDEFLTDNAGWQVTHPDTQFGADKCARFGTASTSGILQSPAITIVNGSVITFKAAPWVGEHGALNLYSSNSGVTFTPSTFNLVDGHWTTCTATLHTTASTATLNLKFVGKNKRFFLDEVLILRSQSTGITEHPTSASYVLSSGIYAIDGRYLGTDFSLLPPGLYIVDGKKVVK</sequence>
<dbReference type="PATRIC" id="fig|1127699.3.peg.656"/>
<keyword evidence="2" id="KW-0482">Metalloprotease</keyword>
<dbReference type="GO" id="GO:0006508">
    <property type="term" value="P:proteolysis"/>
    <property type="evidence" value="ECO:0007669"/>
    <property type="project" value="UniProtKB-KW"/>
</dbReference>
<keyword evidence="2" id="KW-0645">Protease</keyword>
<dbReference type="SUPFAM" id="SSF55486">
    <property type="entry name" value="Metalloproteases ('zincins'), catalytic domain"/>
    <property type="match status" value="1"/>
</dbReference>
<dbReference type="PANTHER" id="PTHR41775:SF1">
    <property type="entry name" value="PEPTIDASE M6-LIKE DOMAIN-CONTAINING PROTEIN"/>
    <property type="match status" value="1"/>
</dbReference>
<dbReference type="RefSeq" id="WP_009161875.1">
    <property type="nucleotide sequence ID" value="NZ_KB290974.1"/>
</dbReference>
<dbReference type="InterPro" id="IPR008757">
    <property type="entry name" value="Peptidase_M6-like_domain"/>
</dbReference>
<dbReference type="EMBL" id="AMEP01000047">
    <property type="protein sequence ID" value="EKY02663.1"/>
    <property type="molecule type" value="Genomic_DNA"/>
</dbReference>
<dbReference type="STRING" id="1127699.HMPREF9151_00709"/>
<dbReference type="Pfam" id="PF05547">
    <property type="entry name" value="Peptidase_M6"/>
    <property type="match status" value="1"/>
</dbReference>
<evidence type="ECO:0000313" key="2">
    <source>
        <dbReference type="EMBL" id="EKY02663.1"/>
    </source>
</evidence>
<evidence type="ECO:0000313" key="3">
    <source>
        <dbReference type="Proteomes" id="UP000010433"/>
    </source>
</evidence>
<keyword evidence="3" id="KW-1185">Reference proteome</keyword>
<organism evidence="2 3">
    <name type="scientific">Hoylesella saccharolytica F0055</name>
    <dbReference type="NCBI Taxonomy" id="1127699"/>
    <lineage>
        <taxon>Bacteria</taxon>
        <taxon>Pseudomonadati</taxon>
        <taxon>Bacteroidota</taxon>
        <taxon>Bacteroidia</taxon>
        <taxon>Bacteroidales</taxon>
        <taxon>Prevotellaceae</taxon>
        <taxon>Hoylesella</taxon>
    </lineage>
</organism>
<proteinExistence type="predicted"/>
<reference evidence="2 3" key="1">
    <citation type="submission" date="2012-05" db="EMBL/GenBank/DDBJ databases">
        <authorList>
            <person name="Weinstock G."/>
            <person name="Sodergren E."/>
            <person name="Lobos E.A."/>
            <person name="Fulton L."/>
            <person name="Fulton R."/>
            <person name="Courtney L."/>
            <person name="Fronick C."/>
            <person name="O'Laughlin M."/>
            <person name="Godfrey J."/>
            <person name="Wilson R.M."/>
            <person name="Miner T."/>
            <person name="Farmer C."/>
            <person name="Delehaunty K."/>
            <person name="Cordes M."/>
            <person name="Minx P."/>
            <person name="Tomlinson C."/>
            <person name="Chen J."/>
            <person name="Wollam A."/>
            <person name="Pepin K.H."/>
            <person name="Bhonagiri V."/>
            <person name="Zhang X."/>
            <person name="Suruliraj S."/>
            <person name="Warren W."/>
            <person name="Mitreva M."/>
            <person name="Mardis E.R."/>
            <person name="Wilson R.K."/>
        </authorList>
    </citation>
    <scope>NUCLEOTIDE SEQUENCE [LARGE SCALE GENOMIC DNA]</scope>
    <source>
        <strain evidence="2 3">F0055</strain>
    </source>
</reference>
<evidence type="ECO:0000259" key="1">
    <source>
        <dbReference type="Pfam" id="PF05547"/>
    </source>
</evidence>
<dbReference type="Proteomes" id="UP000010433">
    <property type="component" value="Unassembled WGS sequence"/>
</dbReference>
<comment type="caution">
    <text evidence="2">The sequence shown here is derived from an EMBL/GenBank/DDBJ whole genome shotgun (WGS) entry which is preliminary data.</text>
</comment>
<dbReference type="HOGENOM" id="CLU_016256_0_0_10"/>
<name>L1NH02_9BACT</name>
<dbReference type="AlphaFoldDB" id="L1NH02"/>
<protein>
    <submittedName>
        <fullName evidence="2">M6 family metalloprotease domain protein</fullName>
    </submittedName>
</protein>
<dbReference type="GO" id="GO:0008237">
    <property type="term" value="F:metallopeptidase activity"/>
    <property type="evidence" value="ECO:0007669"/>
    <property type="project" value="UniProtKB-KW"/>
</dbReference>
<gene>
    <name evidence="2" type="ORF">HMPREF9151_00709</name>
</gene>
<feature type="domain" description="Peptidase M6-like" evidence="1">
    <location>
        <begin position="120"/>
        <end position="337"/>
    </location>
</feature>
<keyword evidence="2" id="KW-0378">Hydrolase</keyword>
<dbReference type="NCBIfam" id="TIGR03296">
    <property type="entry name" value="M6dom_TIGR03296"/>
    <property type="match status" value="1"/>
</dbReference>
<accession>L1NH02</accession>